<evidence type="ECO:0000313" key="2">
    <source>
        <dbReference type="Proteomes" id="UP000813384"/>
    </source>
</evidence>
<accession>A0A9E3ZTY4</accession>
<dbReference type="EMBL" id="JAJJVO010000076">
    <property type="protein sequence ID" value="MCC9273609.1"/>
    <property type="molecule type" value="Genomic_DNA"/>
</dbReference>
<comment type="caution">
    <text evidence="1">The sequence shown here is derived from an EMBL/GenBank/DDBJ whole genome shotgun (WGS) entry which is preliminary data.</text>
</comment>
<reference evidence="1" key="1">
    <citation type="journal article" date="2021" name="PeerJ">
        <title>Extensive microbial diversity within the chicken gut microbiome revealed by metagenomics and culture.</title>
        <authorList>
            <person name="Gilroy R."/>
            <person name="Ravi A."/>
            <person name="Getino M."/>
            <person name="Pursley I."/>
            <person name="Horton D.L."/>
            <person name="Alikhan N.F."/>
            <person name="Baker D."/>
            <person name="Gharbi K."/>
            <person name="Hall N."/>
            <person name="Watson M."/>
            <person name="Adriaenssens E.M."/>
            <person name="Foster-Nyarko E."/>
            <person name="Jarju S."/>
            <person name="Secka A."/>
            <person name="Antonio M."/>
            <person name="Oren A."/>
            <person name="Chaudhuri R.R."/>
            <person name="La Ragione R."/>
            <person name="Hildebrand F."/>
            <person name="Pallen M.J."/>
        </authorList>
    </citation>
    <scope>NUCLEOTIDE SEQUENCE</scope>
    <source>
        <strain evidence="1">150</strain>
    </source>
</reference>
<proteinExistence type="predicted"/>
<evidence type="ECO:0000313" key="1">
    <source>
        <dbReference type="EMBL" id="MCC9273609.1"/>
    </source>
</evidence>
<dbReference type="Proteomes" id="UP000813384">
    <property type="component" value="Unassembled WGS sequence"/>
</dbReference>
<name>A0A9E3ZTY4_9ENTE</name>
<reference evidence="1" key="2">
    <citation type="submission" date="2021-11" db="EMBL/GenBank/DDBJ databases">
        <authorList>
            <person name="Gilroy R."/>
        </authorList>
    </citation>
    <scope>NUCLEOTIDE SEQUENCE</scope>
    <source>
        <strain evidence="1">150</strain>
    </source>
</reference>
<protein>
    <submittedName>
        <fullName evidence="1">Uncharacterized protein</fullName>
    </submittedName>
</protein>
<gene>
    <name evidence="1" type="ORF">K8V42_04895</name>
</gene>
<dbReference type="AlphaFoldDB" id="A0A9E3ZTY4"/>
<organism evidence="1 2">
    <name type="scientific">Enterococcus aquimarinus</name>
    <dbReference type="NCBI Taxonomy" id="328396"/>
    <lineage>
        <taxon>Bacteria</taxon>
        <taxon>Bacillati</taxon>
        <taxon>Bacillota</taxon>
        <taxon>Bacilli</taxon>
        <taxon>Lactobacillales</taxon>
        <taxon>Enterococcaceae</taxon>
        <taxon>Enterococcus</taxon>
    </lineage>
</organism>
<sequence>MNKKAETLGEKVYLNDILNHYFDVQDLTPDKWQRDEEGFYTRDLEEVAWFKRLDQAFENISDEELQTNVFNDYDEIIAFYEGTL</sequence>